<feature type="signal peptide" evidence="5">
    <location>
        <begin position="1"/>
        <end position="28"/>
    </location>
</feature>
<gene>
    <name evidence="6" type="ORF">HERILL_LOCUS10207</name>
</gene>
<comment type="similarity">
    <text evidence="1">Belongs to the UDP-glycosyltransferase family.</text>
</comment>
<evidence type="ECO:0000256" key="1">
    <source>
        <dbReference type="ARBA" id="ARBA00009995"/>
    </source>
</evidence>
<keyword evidence="4" id="KW-1133">Transmembrane helix</keyword>
<dbReference type="InterPro" id="IPR002213">
    <property type="entry name" value="UDP_glucos_trans"/>
</dbReference>
<dbReference type="OrthoDB" id="5835829at2759"/>
<dbReference type="EMBL" id="LR899012">
    <property type="protein sequence ID" value="CAD7087503.1"/>
    <property type="molecule type" value="Genomic_DNA"/>
</dbReference>
<keyword evidence="2" id="KW-0328">Glycosyltransferase</keyword>
<dbReference type="InParanoid" id="A0A7R8YVN1"/>
<dbReference type="AlphaFoldDB" id="A0A7R8YVN1"/>
<evidence type="ECO:0000256" key="4">
    <source>
        <dbReference type="SAM" id="Phobius"/>
    </source>
</evidence>
<keyword evidence="5" id="KW-0732">Signal</keyword>
<evidence type="ECO:0000256" key="3">
    <source>
        <dbReference type="ARBA" id="ARBA00022679"/>
    </source>
</evidence>
<accession>A0A7R8YVN1</accession>
<dbReference type="PANTHER" id="PTHR48043:SF159">
    <property type="entry name" value="EG:EG0003.4 PROTEIN-RELATED"/>
    <property type="match status" value="1"/>
</dbReference>
<evidence type="ECO:0000256" key="5">
    <source>
        <dbReference type="SAM" id="SignalP"/>
    </source>
</evidence>
<dbReference type="GO" id="GO:0008194">
    <property type="term" value="F:UDP-glycosyltransferase activity"/>
    <property type="evidence" value="ECO:0007669"/>
    <property type="project" value="InterPro"/>
</dbReference>
<evidence type="ECO:0000313" key="7">
    <source>
        <dbReference type="Proteomes" id="UP000594454"/>
    </source>
</evidence>
<sequence length="528" mass="59825">MCISALSILRVACALILSISICTKSSESARVLGLFPTLGKSHLIIQMEVIKTLIDRGHNVTVVTTLPVTKGNRNFQHIKLPERSYPEWIFTSFIEDRKGLMDELKQTSVMTDIALNISEASLADLIKSDFLNEEPFDLVVLGYFFNDFFMGIAAHFKSPLVIIDTHKPLFLTNSMIGNPSETLYVPNGLLDDTQPLSFVGRVRNTLFYFLEVVYSKFYIRSLNNIYEKYFPGAKYPSLIDMFKNVSLILQTSHFSEGIIRPEVPALIPIAGIQAKSKPDPLPKDLSLILDGATEHGVIYFSLGTNAKSSDRNPITIRSIYNVFSKLKQKVIWKWENGDYPGNASNIFYKKWFPQDDILAHRNLRLFVSHCGLGSVVESNYHGVPVLAIPLFGDQFGNAKGMVDAGFAVQLDYQKLTEESFGRAVKEMLDNPSYREKIQTFSKLYRDRPMSIRDTAAYWMEYVIRHRGAKHMQSPAVHMNAFAYYGLDVIAFLLVIVYIVFKTISVCCCTLIYRCRKSEIGGTDKRKKE</sequence>
<protein>
    <submittedName>
        <fullName evidence="6">Uncharacterized protein</fullName>
    </submittedName>
</protein>
<dbReference type="Gene3D" id="3.40.50.2000">
    <property type="entry name" value="Glycogen Phosphorylase B"/>
    <property type="match status" value="2"/>
</dbReference>
<name>A0A7R8YVN1_HERIL</name>
<dbReference type="PANTHER" id="PTHR48043">
    <property type="entry name" value="EG:EG0003.4 PROTEIN-RELATED"/>
    <property type="match status" value="1"/>
</dbReference>
<dbReference type="InterPro" id="IPR050271">
    <property type="entry name" value="UDP-glycosyltransferase"/>
</dbReference>
<keyword evidence="7" id="KW-1185">Reference proteome</keyword>
<feature type="transmembrane region" description="Helical" evidence="4">
    <location>
        <begin position="481"/>
        <end position="512"/>
    </location>
</feature>
<dbReference type="SUPFAM" id="SSF53756">
    <property type="entry name" value="UDP-Glycosyltransferase/glycogen phosphorylase"/>
    <property type="match status" value="1"/>
</dbReference>
<evidence type="ECO:0000313" key="6">
    <source>
        <dbReference type="EMBL" id="CAD7087503.1"/>
    </source>
</evidence>
<dbReference type="FunFam" id="3.40.50.2000:FF:000050">
    <property type="entry name" value="UDP-glucuronosyltransferase"/>
    <property type="match status" value="1"/>
</dbReference>
<dbReference type="CDD" id="cd03784">
    <property type="entry name" value="GT1_Gtf-like"/>
    <property type="match status" value="1"/>
</dbReference>
<dbReference type="Proteomes" id="UP000594454">
    <property type="component" value="Chromosome 4"/>
</dbReference>
<dbReference type="OMA" id="IGAKQKN"/>
<reference evidence="6 7" key="1">
    <citation type="submission" date="2020-11" db="EMBL/GenBank/DDBJ databases">
        <authorList>
            <person name="Wallbank WR R."/>
            <person name="Pardo Diaz C."/>
            <person name="Kozak K."/>
            <person name="Martin S."/>
            <person name="Jiggins C."/>
            <person name="Moest M."/>
            <person name="Warren A I."/>
            <person name="Generalovic N T."/>
            <person name="Byers J.R.P. K."/>
            <person name="Montejo-Kovacevich G."/>
            <person name="Yen C E."/>
        </authorList>
    </citation>
    <scope>NUCLEOTIDE SEQUENCE [LARGE SCALE GENOMIC DNA]</scope>
</reference>
<feature type="chain" id="PRO_5030992979" evidence="5">
    <location>
        <begin position="29"/>
        <end position="528"/>
    </location>
</feature>
<proteinExistence type="inferred from homology"/>
<evidence type="ECO:0000256" key="2">
    <source>
        <dbReference type="ARBA" id="ARBA00022676"/>
    </source>
</evidence>
<dbReference type="Pfam" id="PF00201">
    <property type="entry name" value="UDPGT"/>
    <property type="match status" value="1"/>
</dbReference>
<keyword evidence="4" id="KW-0812">Transmembrane</keyword>
<keyword evidence="3" id="KW-0808">Transferase</keyword>
<organism evidence="6 7">
    <name type="scientific">Hermetia illucens</name>
    <name type="common">Black soldier fly</name>
    <dbReference type="NCBI Taxonomy" id="343691"/>
    <lineage>
        <taxon>Eukaryota</taxon>
        <taxon>Metazoa</taxon>
        <taxon>Ecdysozoa</taxon>
        <taxon>Arthropoda</taxon>
        <taxon>Hexapoda</taxon>
        <taxon>Insecta</taxon>
        <taxon>Pterygota</taxon>
        <taxon>Neoptera</taxon>
        <taxon>Endopterygota</taxon>
        <taxon>Diptera</taxon>
        <taxon>Brachycera</taxon>
        <taxon>Stratiomyomorpha</taxon>
        <taxon>Stratiomyidae</taxon>
        <taxon>Hermetiinae</taxon>
        <taxon>Hermetia</taxon>
    </lineage>
</organism>
<keyword evidence="4" id="KW-0472">Membrane</keyword>